<proteinExistence type="predicted"/>
<dbReference type="Proteomes" id="UP000053097">
    <property type="component" value="Unassembled WGS sequence"/>
</dbReference>
<gene>
    <name evidence="1" type="ORF">X777_14253</name>
</gene>
<reference evidence="1 2" key="1">
    <citation type="journal article" date="2014" name="Curr. Biol.">
        <title>The genome of the clonal raider ant Cerapachys biroi.</title>
        <authorList>
            <person name="Oxley P.R."/>
            <person name="Ji L."/>
            <person name="Fetter-Pruneda I."/>
            <person name="McKenzie S.K."/>
            <person name="Li C."/>
            <person name="Hu H."/>
            <person name="Zhang G."/>
            <person name="Kronauer D.J."/>
        </authorList>
    </citation>
    <scope>NUCLEOTIDE SEQUENCE [LARGE SCALE GENOMIC DNA]</scope>
</reference>
<name>A0A026WXA7_OOCBI</name>
<evidence type="ECO:0000313" key="2">
    <source>
        <dbReference type="Proteomes" id="UP000053097"/>
    </source>
</evidence>
<protein>
    <submittedName>
        <fullName evidence="1">Uncharacterized protein</fullName>
    </submittedName>
</protein>
<keyword evidence="2" id="KW-1185">Reference proteome</keyword>
<organism evidence="1 2">
    <name type="scientific">Ooceraea biroi</name>
    <name type="common">Clonal raider ant</name>
    <name type="synonym">Cerapachys biroi</name>
    <dbReference type="NCBI Taxonomy" id="2015173"/>
    <lineage>
        <taxon>Eukaryota</taxon>
        <taxon>Metazoa</taxon>
        <taxon>Ecdysozoa</taxon>
        <taxon>Arthropoda</taxon>
        <taxon>Hexapoda</taxon>
        <taxon>Insecta</taxon>
        <taxon>Pterygota</taxon>
        <taxon>Neoptera</taxon>
        <taxon>Endopterygota</taxon>
        <taxon>Hymenoptera</taxon>
        <taxon>Apocrita</taxon>
        <taxon>Aculeata</taxon>
        <taxon>Formicoidea</taxon>
        <taxon>Formicidae</taxon>
        <taxon>Dorylinae</taxon>
        <taxon>Ooceraea</taxon>
    </lineage>
</organism>
<evidence type="ECO:0000313" key="1">
    <source>
        <dbReference type="EMBL" id="EZA60647.1"/>
    </source>
</evidence>
<dbReference type="AlphaFoldDB" id="A0A026WXA7"/>
<dbReference type="EMBL" id="KK107072">
    <property type="protein sequence ID" value="EZA60647.1"/>
    <property type="molecule type" value="Genomic_DNA"/>
</dbReference>
<accession>A0A026WXA7</accession>
<sequence>MIWLSLYGNLYGAKRTLSRSPIQRQAKIDHTGFRCWLNRCESRKPCRIMRCMISIEGEGEEARGEAKQKRKTKQKN</sequence>